<dbReference type="PANTHER" id="PTHR45953">
    <property type="entry name" value="IDURONATE 2-SULFATASE"/>
    <property type="match status" value="1"/>
</dbReference>
<dbReference type="InterPro" id="IPR000917">
    <property type="entry name" value="Sulfatase_N"/>
</dbReference>
<dbReference type="SUPFAM" id="SSF53649">
    <property type="entry name" value="Alkaline phosphatase-like"/>
    <property type="match status" value="1"/>
</dbReference>
<organism evidence="4">
    <name type="scientific">marine metagenome</name>
    <dbReference type="NCBI Taxonomy" id="408172"/>
    <lineage>
        <taxon>unclassified sequences</taxon>
        <taxon>metagenomes</taxon>
        <taxon>ecological metagenomes</taxon>
    </lineage>
</organism>
<gene>
    <name evidence="4" type="ORF">METZ01_LOCUS284855</name>
</gene>
<dbReference type="EMBL" id="UINC01084922">
    <property type="protein sequence ID" value="SVC32001.1"/>
    <property type="molecule type" value="Genomic_DNA"/>
</dbReference>
<keyword evidence="1" id="KW-0479">Metal-binding</keyword>
<dbReference type="AlphaFoldDB" id="A0A382LAV3"/>
<evidence type="ECO:0000259" key="3">
    <source>
        <dbReference type="Pfam" id="PF00884"/>
    </source>
</evidence>
<proteinExistence type="predicted"/>
<dbReference type="PANTHER" id="PTHR45953:SF1">
    <property type="entry name" value="IDURONATE 2-SULFATASE"/>
    <property type="match status" value="1"/>
</dbReference>
<reference evidence="4" key="1">
    <citation type="submission" date="2018-05" db="EMBL/GenBank/DDBJ databases">
        <authorList>
            <person name="Lanie J.A."/>
            <person name="Ng W.-L."/>
            <person name="Kazmierczak K.M."/>
            <person name="Andrzejewski T.M."/>
            <person name="Davidsen T.M."/>
            <person name="Wayne K.J."/>
            <person name="Tettelin H."/>
            <person name="Glass J.I."/>
            <person name="Rusch D."/>
            <person name="Podicherti R."/>
            <person name="Tsui H.-C.T."/>
            <person name="Winkler M.E."/>
        </authorList>
    </citation>
    <scope>NUCLEOTIDE SEQUENCE</scope>
</reference>
<dbReference type="GO" id="GO:0046872">
    <property type="term" value="F:metal ion binding"/>
    <property type="evidence" value="ECO:0007669"/>
    <property type="project" value="UniProtKB-KW"/>
</dbReference>
<dbReference type="Gene3D" id="3.40.720.10">
    <property type="entry name" value="Alkaline Phosphatase, subunit A"/>
    <property type="match status" value="1"/>
</dbReference>
<name>A0A382LAV3_9ZZZZ</name>
<evidence type="ECO:0000256" key="2">
    <source>
        <dbReference type="ARBA" id="ARBA00022801"/>
    </source>
</evidence>
<sequence length="359" mass="41333">RSYARSFNAGAEIFFGGMADHWNVPACDYDPTGNYSINPKIDNPQNSNQVSWRRCDHITAGKHSTDLFADATINFIENHSDENPFFAYVSFMAPHDPRSMPEDFLRMYDQQKIEIPANFAPEHPFDNGWLKGRDELLAEFPRTESEVRRHIAEYYGMISHLDAAVGRVMNKLREREILDNTIILFAGDNGLAVGQHGLMGKQNIYDHSVHVPFILAGPNVPADEKREALIYLIDIFPTLCDLIGIQHPTTIEGQSLIPHLERPAEKIREYLHFAYEGLQRGIRDQRYKLIEYVVNDRHAQTQLFDLLNDPRETVNLINEGKCAGVLKRLRNELKRWQTEYGDIQEQGQAFWTAYRSQSK</sequence>
<keyword evidence="2" id="KW-0378">Hydrolase</keyword>
<feature type="domain" description="Sulfatase N-terminal" evidence="3">
    <location>
        <begin position="27"/>
        <end position="245"/>
    </location>
</feature>
<dbReference type="GO" id="GO:0005737">
    <property type="term" value="C:cytoplasm"/>
    <property type="evidence" value="ECO:0007669"/>
    <property type="project" value="TreeGrafter"/>
</dbReference>
<evidence type="ECO:0000256" key="1">
    <source>
        <dbReference type="ARBA" id="ARBA00022723"/>
    </source>
</evidence>
<protein>
    <recommendedName>
        <fullName evidence="3">Sulfatase N-terminal domain-containing protein</fullName>
    </recommendedName>
</protein>
<dbReference type="InterPro" id="IPR017850">
    <property type="entry name" value="Alkaline_phosphatase_core_sf"/>
</dbReference>
<evidence type="ECO:0000313" key="4">
    <source>
        <dbReference type="EMBL" id="SVC32001.1"/>
    </source>
</evidence>
<feature type="non-terminal residue" evidence="4">
    <location>
        <position position="1"/>
    </location>
</feature>
<dbReference type="Pfam" id="PF00884">
    <property type="entry name" value="Sulfatase"/>
    <property type="match status" value="1"/>
</dbReference>
<dbReference type="GO" id="GO:0008484">
    <property type="term" value="F:sulfuric ester hydrolase activity"/>
    <property type="evidence" value="ECO:0007669"/>
    <property type="project" value="TreeGrafter"/>
</dbReference>
<accession>A0A382LAV3</accession>